<reference evidence="3" key="1">
    <citation type="submission" date="2025-08" db="UniProtKB">
        <authorList>
            <consortium name="RefSeq"/>
        </authorList>
    </citation>
    <scope>IDENTIFICATION</scope>
</reference>
<evidence type="ECO:0000313" key="2">
    <source>
        <dbReference type="Proteomes" id="UP001652581"/>
    </source>
</evidence>
<organism evidence="2 3">
    <name type="scientific">Vicugna pacos</name>
    <name type="common">Alpaca</name>
    <name type="synonym">Lama pacos</name>
    <dbReference type="NCBI Taxonomy" id="30538"/>
    <lineage>
        <taxon>Eukaryota</taxon>
        <taxon>Metazoa</taxon>
        <taxon>Chordata</taxon>
        <taxon>Craniata</taxon>
        <taxon>Vertebrata</taxon>
        <taxon>Euteleostomi</taxon>
        <taxon>Mammalia</taxon>
        <taxon>Eutheria</taxon>
        <taxon>Laurasiatheria</taxon>
        <taxon>Artiodactyla</taxon>
        <taxon>Tylopoda</taxon>
        <taxon>Camelidae</taxon>
        <taxon>Vicugna</taxon>
    </lineage>
</organism>
<proteinExistence type="predicted"/>
<accession>A0ABM5CPA7</accession>
<gene>
    <name evidence="3" type="primary">LOC107035288</name>
</gene>
<sequence length="197" mass="21806">MCAGEPGSEPVPTDSTFSEAENEERLGSEPVPTASTFREIQNEERLGSEPVPTASTFREARNEERLGSEPVPTASTFREARNEERLGNKLQRKCPGVLSPVTPAKVFCCMTTLTALLATVVVLSVLLAGRNTEYIPCVTCPEGWIEFGSKCFYFSEDSRNWTFSQMFCALLDAGLAQFETKEELVCHHRSWGVCLPE</sequence>
<evidence type="ECO:0008006" key="4">
    <source>
        <dbReference type="Google" id="ProtNLM"/>
    </source>
</evidence>
<dbReference type="GeneID" id="107035288"/>
<dbReference type="PANTHER" id="PTHR45710:SF35">
    <property type="entry name" value="C-TYPE LECTIN DOMAIN FAMILY 2 MEMBER D"/>
    <property type="match status" value="1"/>
</dbReference>
<evidence type="ECO:0000313" key="3">
    <source>
        <dbReference type="RefSeq" id="XP_072810493.1"/>
    </source>
</evidence>
<dbReference type="PANTHER" id="PTHR45710">
    <property type="entry name" value="C-TYPE LECTIN DOMAIN-CONTAINING PROTEIN 180"/>
    <property type="match status" value="1"/>
</dbReference>
<dbReference type="InterPro" id="IPR016186">
    <property type="entry name" value="C-type_lectin-like/link_sf"/>
</dbReference>
<feature type="compositionally biased region" description="Basic and acidic residues" evidence="1">
    <location>
        <begin position="58"/>
        <end position="67"/>
    </location>
</feature>
<dbReference type="Proteomes" id="UP001652581">
    <property type="component" value="Chromosome 34"/>
</dbReference>
<dbReference type="InterPro" id="IPR016187">
    <property type="entry name" value="CTDL_fold"/>
</dbReference>
<protein>
    <recommendedName>
        <fullName evidence="4">C-type lectin domain family 2 member D-like</fullName>
    </recommendedName>
</protein>
<dbReference type="SUPFAM" id="SSF56436">
    <property type="entry name" value="C-type lectin-like"/>
    <property type="match status" value="1"/>
</dbReference>
<dbReference type="RefSeq" id="XP_072810493.1">
    <property type="nucleotide sequence ID" value="XM_072954392.1"/>
</dbReference>
<dbReference type="InterPro" id="IPR050828">
    <property type="entry name" value="C-type_lectin/matrix_domain"/>
</dbReference>
<feature type="region of interest" description="Disordered" evidence="1">
    <location>
        <begin position="1"/>
        <end position="82"/>
    </location>
</feature>
<name>A0ABM5CPA7_VICPA</name>
<dbReference type="Gene3D" id="3.10.100.10">
    <property type="entry name" value="Mannose-Binding Protein A, subunit A"/>
    <property type="match status" value="1"/>
</dbReference>
<keyword evidence="2" id="KW-1185">Reference proteome</keyword>
<evidence type="ECO:0000256" key="1">
    <source>
        <dbReference type="SAM" id="MobiDB-lite"/>
    </source>
</evidence>